<keyword evidence="2" id="KW-1185">Reference proteome</keyword>
<reference evidence="1" key="1">
    <citation type="submission" date="2018-11" db="EMBL/GenBank/DDBJ databases">
        <authorList>
            <consortium name="Pathogen Informatics"/>
        </authorList>
    </citation>
    <scope>NUCLEOTIDE SEQUENCE</scope>
</reference>
<evidence type="ECO:0000313" key="2">
    <source>
        <dbReference type="Proteomes" id="UP000784294"/>
    </source>
</evidence>
<gene>
    <name evidence="1" type="ORF">PXEA_LOCUS1529</name>
</gene>
<protein>
    <submittedName>
        <fullName evidence="1">Uncharacterized protein</fullName>
    </submittedName>
</protein>
<dbReference type="Proteomes" id="UP000784294">
    <property type="component" value="Unassembled WGS sequence"/>
</dbReference>
<proteinExistence type="predicted"/>
<name>A0A448WC39_9PLAT</name>
<dbReference type="AlphaFoldDB" id="A0A448WC39"/>
<organism evidence="1 2">
    <name type="scientific">Protopolystoma xenopodis</name>
    <dbReference type="NCBI Taxonomy" id="117903"/>
    <lineage>
        <taxon>Eukaryota</taxon>
        <taxon>Metazoa</taxon>
        <taxon>Spiralia</taxon>
        <taxon>Lophotrochozoa</taxon>
        <taxon>Platyhelminthes</taxon>
        <taxon>Monogenea</taxon>
        <taxon>Polyopisthocotylea</taxon>
        <taxon>Polystomatidea</taxon>
        <taxon>Polystomatidae</taxon>
        <taxon>Protopolystoma</taxon>
    </lineage>
</organism>
<dbReference type="EMBL" id="CAAALY010003125">
    <property type="protein sequence ID" value="VEL08089.1"/>
    <property type="molecule type" value="Genomic_DNA"/>
</dbReference>
<comment type="caution">
    <text evidence="1">The sequence shown here is derived from an EMBL/GenBank/DDBJ whole genome shotgun (WGS) entry which is preliminary data.</text>
</comment>
<evidence type="ECO:0000313" key="1">
    <source>
        <dbReference type="EMBL" id="VEL08089.1"/>
    </source>
</evidence>
<accession>A0A448WC39</accession>
<sequence length="244" mass="27987">MGENFHSDLLLKPTYPQDWTSDLQWPHQHPQQGHLYCIDGLMRLVTNGEETRYGLIAFCVKLPLLKLIGKWFQFLRVNVIRDGHKSEAANLRDIGFRAKGETSNSSYSRDLLVSHAPLPTGRLEGKMESDRLVPCFVNIANCPFGLFISAWLRLEARNLRPPSQYPQDRVRSLLRVGRPEVGWLWLSERPVKQKQDNASGIVAGSDENFGADFELHITVNRLAKLVERDNFTVQHFHVWRGQVC</sequence>